<dbReference type="InterPro" id="IPR051257">
    <property type="entry name" value="Diverse_CBS-Domain"/>
</dbReference>
<dbReference type="SUPFAM" id="SSF54631">
    <property type="entry name" value="CBS-domain pair"/>
    <property type="match status" value="1"/>
</dbReference>
<reference evidence="4 5" key="1">
    <citation type="submission" date="2019-04" db="EMBL/GenBank/DDBJ databases">
        <title>Draft genome sequence of Youngimonas vesicularis.</title>
        <authorList>
            <person name="Hameed A."/>
        </authorList>
    </citation>
    <scope>NUCLEOTIDE SEQUENCE [LARGE SCALE GENOMIC DNA]</scope>
    <source>
        <strain evidence="4 5">CC-AMW-E</strain>
    </source>
</reference>
<dbReference type="SMART" id="SM00116">
    <property type="entry name" value="CBS"/>
    <property type="match status" value="2"/>
</dbReference>
<dbReference type="Proteomes" id="UP000306113">
    <property type="component" value="Unassembled WGS sequence"/>
</dbReference>
<sequence length="142" mass="15267">MSTTLRKILAGRPVHSVTPDTSLRAAARVMAEHGAGAIVVTEGDRLVGILSERDIVFRAVAQGLHSDDTPVRAVMTADPVTVDVDEPVSNALAKRLGDAFRHLPVTEGGTVVGVLSFRDIPAEYVMMYEHFREMQGARADGM</sequence>
<dbReference type="PANTHER" id="PTHR43080">
    <property type="entry name" value="CBS DOMAIN-CONTAINING PROTEIN CBSX3, MITOCHONDRIAL"/>
    <property type="match status" value="1"/>
</dbReference>
<dbReference type="Gene3D" id="3.10.580.10">
    <property type="entry name" value="CBS-domain"/>
    <property type="match status" value="1"/>
</dbReference>
<dbReference type="PANTHER" id="PTHR43080:SF2">
    <property type="entry name" value="CBS DOMAIN-CONTAINING PROTEIN"/>
    <property type="match status" value="1"/>
</dbReference>
<dbReference type="Pfam" id="PF00571">
    <property type="entry name" value="CBS"/>
    <property type="match status" value="2"/>
</dbReference>
<feature type="domain" description="CBS" evidence="3">
    <location>
        <begin position="75"/>
        <end position="133"/>
    </location>
</feature>
<dbReference type="InterPro" id="IPR046342">
    <property type="entry name" value="CBS_dom_sf"/>
</dbReference>
<evidence type="ECO:0000313" key="5">
    <source>
        <dbReference type="Proteomes" id="UP000306113"/>
    </source>
</evidence>
<gene>
    <name evidence="4" type="ORF">E7681_00425</name>
</gene>
<keyword evidence="5" id="KW-1185">Reference proteome</keyword>
<comment type="caution">
    <text evidence="4">The sequence shown here is derived from an EMBL/GenBank/DDBJ whole genome shotgun (WGS) entry which is preliminary data.</text>
</comment>
<feature type="domain" description="CBS" evidence="3">
    <location>
        <begin position="10"/>
        <end position="69"/>
    </location>
</feature>
<dbReference type="PROSITE" id="PS51371">
    <property type="entry name" value="CBS"/>
    <property type="match status" value="2"/>
</dbReference>
<evidence type="ECO:0000313" key="4">
    <source>
        <dbReference type="EMBL" id="THD76341.1"/>
    </source>
</evidence>
<accession>A0A4S3MC09</accession>
<keyword evidence="1 2" id="KW-0129">CBS domain</keyword>
<evidence type="ECO:0000259" key="3">
    <source>
        <dbReference type="PROSITE" id="PS51371"/>
    </source>
</evidence>
<protein>
    <submittedName>
        <fullName evidence="4">CBS domain-containing protein</fullName>
    </submittedName>
</protein>
<name>A0A4S3MC09_9RHOB</name>
<organism evidence="4 5">
    <name type="scientific">Thalassobius vesicularis</name>
    <dbReference type="NCBI Taxonomy" id="1294297"/>
    <lineage>
        <taxon>Bacteria</taxon>
        <taxon>Pseudomonadati</taxon>
        <taxon>Pseudomonadota</taxon>
        <taxon>Alphaproteobacteria</taxon>
        <taxon>Rhodobacterales</taxon>
        <taxon>Roseobacteraceae</taxon>
        <taxon>Thalassovita</taxon>
    </lineage>
</organism>
<dbReference type="EMBL" id="SSMD01000001">
    <property type="protein sequence ID" value="THD76341.1"/>
    <property type="molecule type" value="Genomic_DNA"/>
</dbReference>
<dbReference type="InterPro" id="IPR000644">
    <property type="entry name" value="CBS_dom"/>
</dbReference>
<evidence type="ECO:0000256" key="2">
    <source>
        <dbReference type="PROSITE-ProRule" id="PRU00703"/>
    </source>
</evidence>
<dbReference type="OrthoDB" id="9807125at2"/>
<evidence type="ECO:0000256" key="1">
    <source>
        <dbReference type="ARBA" id="ARBA00023122"/>
    </source>
</evidence>
<proteinExistence type="predicted"/>
<dbReference type="AlphaFoldDB" id="A0A4S3MC09"/>
<dbReference type="RefSeq" id="WP_136337285.1">
    <property type="nucleotide sequence ID" value="NZ_SSMD01000001.1"/>
</dbReference>